<organism evidence="15 16">
    <name type="scientific">Mastacembelus armatus</name>
    <name type="common">zig-zag eel</name>
    <dbReference type="NCBI Taxonomy" id="205130"/>
    <lineage>
        <taxon>Eukaryota</taxon>
        <taxon>Metazoa</taxon>
        <taxon>Chordata</taxon>
        <taxon>Craniata</taxon>
        <taxon>Vertebrata</taxon>
        <taxon>Euteleostomi</taxon>
        <taxon>Actinopterygii</taxon>
        <taxon>Neopterygii</taxon>
        <taxon>Teleostei</taxon>
        <taxon>Neoteleostei</taxon>
        <taxon>Acanthomorphata</taxon>
        <taxon>Anabantaria</taxon>
        <taxon>Synbranchiformes</taxon>
        <taxon>Mastacembelidae</taxon>
        <taxon>Mastacembelus</taxon>
    </lineage>
</organism>
<reference evidence="15" key="1">
    <citation type="submission" date="2025-08" db="UniProtKB">
        <authorList>
            <consortium name="Ensembl"/>
        </authorList>
    </citation>
    <scope>IDENTIFICATION</scope>
</reference>
<dbReference type="GO" id="GO:0051301">
    <property type="term" value="P:cell division"/>
    <property type="evidence" value="ECO:0007669"/>
    <property type="project" value="UniProtKB-KW"/>
</dbReference>
<evidence type="ECO:0000256" key="11">
    <source>
        <dbReference type="ARBA" id="ARBA00023306"/>
    </source>
</evidence>
<dbReference type="InterPro" id="IPR023238">
    <property type="entry name" value="FAM175"/>
</dbReference>
<keyword evidence="3" id="KW-0963">Cytoplasm</keyword>
<evidence type="ECO:0000256" key="10">
    <source>
        <dbReference type="ARBA" id="ARBA00023242"/>
    </source>
</evidence>
<sequence length="538" mass="59787">MSSLTVTTFIRQNSISKLTILSFRVLKVQNRYLSICPPLNPTYFHNHEYFLWRPPCWPRVCQVVAYNSHNTRRLRIVLATAGGNGIDRDVSIMAASISGYTFSSVCYHSANSNSDHEGFLLGEVRQEETVSISDTQISSAELLQVVEIHNHDPCTHLFSFYDYAGKVNEENLNSILKNRRKKVIGWYRFRRNTQQQMSFREQIIHKQLTQLLGVPDLVFLLFSFISTTNSSTHALEYVLFRPNRSRYNQRITLTIPNLGNTSQQEYKVSSVPNTSFNYAKVIKEHGAEFFDKDGVMKDIRTIFQVYSALQDKVQAVCGEVEQSEREKEKIQEDMNKLKQQIALRKRKTAEEERRLREAQNADSHSNPEENTELPEASLLSRITFRTPPAPERPSTSPNPPCYTDLLSQDDSLLSSSSPSTSAALLPRPQAVGSPGHPTPGPLGMGLGLGLGLGASSNPVTAPSTPYLGNGDGSSSDSLDRQAAGQEDDEEDDEDEDSSEYENLVSEAAHLPVASASILAPGRPAALSPDGDARGSQTT</sequence>
<dbReference type="GO" id="GO:0070536">
    <property type="term" value="P:protein K63-linked deubiquitination"/>
    <property type="evidence" value="ECO:0007669"/>
    <property type="project" value="TreeGrafter"/>
</dbReference>
<dbReference type="GeneTree" id="ENSGT00530000063424"/>
<dbReference type="PRINTS" id="PR02053">
    <property type="entry name" value="BRISCABRO1"/>
</dbReference>
<keyword evidence="7" id="KW-0833">Ubl conjugation pathway</keyword>
<dbReference type="GO" id="GO:0008608">
    <property type="term" value="P:attachment of spindle microtubules to kinetochore"/>
    <property type="evidence" value="ECO:0007669"/>
    <property type="project" value="TreeGrafter"/>
</dbReference>
<feature type="compositionally biased region" description="Polar residues" evidence="13">
    <location>
        <begin position="454"/>
        <end position="463"/>
    </location>
</feature>
<feature type="compositionally biased region" description="Basic and acidic residues" evidence="13">
    <location>
        <begin position="348"/>
        <end position="359"/>
    </location>
</feature>
<keyword evidence="4" id="KW-0132">Cell division</keyword>
<keyword evidence="8" id="KW-0175">Coiled coil</keyword>
<evidence type="ECO:0000256" key="12">
    <source>
        <dbReference type="ARBA" id="ARBA00035115"/>
    </source>
</evidence>
<feature type="region of interest" description="Disordered" evidence="13">
    <location>
        <begin position="519"/>
        <end position="538"/>
    </location>
</feature>
<evidence type="ECO:0000259" key="14">
    <source>
        <dbReference type="PROSITE" id="PS50249"/>
    </source>
</evidence>
<feature type="compositionally biased region" description="Pro residues" evidence="13">
    <location>
        <begin position="387"/>
        <end position="400"/>
    </location>
</feature>
<dbReference type="GO" id="GO:0008017">
    <property type="term" value="F:microtubule binding"/>
    <property type="evidence" value="ECO:0007669"/>
    <property type="project" value="TreeGrafter"/>
</dbReference>
<feature type="region of interest" description="Disordered" evidence="13">
    <location>
        <begin position="342"/>
        <end position="501"/>
    </location>
</feature>
<keyword evidence="11" id="KW-0131">Cell cycle</keyword>
<evidence type="ECO:0000256" key="13">
    <source>
        <dbReference type="SAM" id="MobiDB-lite"/>
    </source>
</evidence>
<dbReference type="STRING" id="205130.ENSMAMP00000025582"/>
<evidence type="ECO:0000256" key="2">
    <source>
        <dbReference type="ARBA" id="ARBA00004647"/>
    </source>
</evidence>
<evidence type="ECO:0000256" key="6">
    <source>
        <dbReference type="ARBA" id="ARBA00022776"/>
    </source>
</evidence>
<evidence type="ECO:0000313" key="15">
    <source>
        <dbReference type="Ensembl" id="ENSMAMP00000025582.1"/>
    </source>
</evidence>
<evidence type="ECO:0000313" key="16">
    <source>
        <dbReference type="Proteomes" id="UP000261640"/>
    </source>
</evidence>
<reference evidence="15" key="2">
    <citation type="submission" date="2025-09" db="UniProtKB">
        <authorList>
            <consortium name="Ensembl"/>
        </authorList>
    </citation>
    <scope>IDENTIFICATION</scope>
</reference>
<comment type="subcellular location">
    <subcellularLocation>
        <location evidence="2">Cytoplasm</location>
        <location evidence="2">Cytoskeleton</location>
        <location evidence="2">Spindle pole</location>
    </subcellularLocation>
    <subcellularLocation>
        <location evidence="1">Nucleus</location>
    </subcellularLocation>
</comment>
<protein>
    <submittedName>
        <fullName evidence="15">Abraxas 2, BRISC complex subunit</fullName>
    </submittedName>
</protein>
<dbReference type="AlphaFoldDB" id="A0A3Q3MKC8"/>
<dbReference type="PANTHER" id="PTHR31728">
    <property type="entry name" value="ABRAXAS FAMILY MEMBER"/>
    <property type="match status" value="1"/>
</dbReference>
<feature type="domain" description="MPN" evidence="14">
    <location>
        <begin position="95"/>
        <end position="241"/>
    </location>
</feature>
<keyword evidence="10" id="KW-0539">Nucleus</keyword>
<accession>A0A3Q3MKC8</accession>
<dbReference type="Proteomes" id="UP000261640">
    <property type="component" value="Unplaced"/>
</dbReference>
<name>A0A3Q3MKC8_9TELE</name>
<dbReference type="GO" id="GO:0005874">
    <property type="term" value="C:microtubule"/>
    <property type="evidence" value="ECO:0007669"/>
    <property type="project" value="UniProtKB-KW"/>
</dbReference>
<dbReference type="Pfam" id="PF21125">
    <property type="entry name" value="MPN_2A_DUB_like"/>
    <property type="match status" value="1"/>
</dbReference>
<evidence type="ECO:0000256" key="4">
    <source>
        <dbReference type="ARBA" id="ARBA00022618"/>
    </source>
</evidence>
<evidence type="ECO:0000256" key="7">
    <source>
        <dbReference type="ARBA" id="ARBA00022786"/>
    </source>
</evidence>
<evidence type="ECO:0000256" key="5">
    <source>
        <dbReference type="ARBA" id="ARBA00022701"/>
    </source>
</evidence>
<dbReference type="PRINTS" id="PR02051">
    <property type="entry name" value="PROTEINF175"/>
</dbReference>
<dbReference type="GO" id="GO:0090307">
    <property type="term" value="P:mitotic spindle assembly"/>
    <property type="evidence" value="ECO:0007669"/>
    <property type="project" value="TreeGrafter"/>
</dbReference>
<dbReference type="InterPro" id="IPR023240">
    <property type="entry name" value="BRISC_Abraxas2"/>
</dbReference>
<comment type="similarity">
    <text evidence="12">Belongs to the FAM175 family. Abro1 subfamily.</text>
</comment>
<dbReference type="GO" id="GO:0005634">
    <property type="term" value="C:nucleus"/>
    <property type="evidence" value="ECO:0007669"/>
    <property type="project" value="UniProtKB-SubCell"/>
</dbReference>
<keyword evidence="6" id="KW-0498">Mitosis</keyword>
<dbReference type="InParanoid" id="A0A3Q3MKC8"/>
<dbReference type="Ensembl" id="ENSMAMT00000026237.2">
    <property type="protein sequence ID" value="ENSMAMP00000025582.1"/>
    <property type="gene ID" value="ENSMAMG00000017165.2"/>
</dbReference>
<dbReference type="InterPro" id="IPR037518">
    <property type="entry name" value="MPN"/>
</dbReference>
<feature type="compositionally biased region" description="Gly residues" evidence="13">
    <location>
        <begin position="442"/>
        <end position="452"/>
    </location>
</feature>
<keyword evidence="9" id="KW-0206">Cytoskeleton</keyword>
<feature type="compositionally biased region" description="Low complexity" evidence="13">
    <location>
        <begin position="403"/>
        <end position="426"/>
    </location>
</feature>
<keyword evidence="5" id="KW-0493">Microtubule</keyword>
<dbReference type="GO" id="GO:0031593">
    <property type="term" value="F:polyubiquitin modification-dependent protein binding"/>
    <property type="evidence" value="ECO:0007669"/>
    <property type="project" value="TreeGrafter"/>
</dbReference>
<evidence type="ECO:0000256" key="3">
    <source>
        <dbReference type="ARBA" id="ARBA00022490"/>
    </source>
</evidence>
<dbReference type="CDD" id="cd23524">
    <property type="entry name" value="Abraxas_2"/>
    <property type="match status" value="1"/>
</dbReference>
<evidence type="ECO:0000256" key="9">
    <source>
        <dbReference type="ARBA" id="ARBA00023212"/>
    </source>
</evidence>
<evidence type="ECO:0000256" key="8">
    <source>
        <dbReference type="ARBA" id="ARBA00023054"/>
    </source>
</evidence>
<dbReference type="PROSITE" id="PS50249">
    <property type="entry name" value="MPN"/>
    <property type="match status" value="1"/>
</dbReference>
<evidence type="ECO:0000256" key="1">
    <source>
        <dbReference type="ARBA" id="ARBA00004123"/>
    </source>
</evidence>
<proteinExistence type="inferred from homology"/>
<dbReference type="GO" id="GO:0000922">
    <property type="term" value="C:spindle pole"/>
    <property type="evidence" value="ECO:0007669"/>
    <property type="project" value="UniProtKB-SubCell"/>
</dbReference>
<dbReference type="PANTHER" id="PTHR31728:SF1">
    <property type="entry name" value="BRISC COMPLEX SUBUNIT ABRAXAS 2"/>
    <property type="match status" value="1"/>
</dbReference>
<keyword evidence="16" id="KW-1185">Reference proteome</keyword>
<feature type="compositionally biased region" description="Acidic residues" evidence="13">
    <location>
        <begin position="485"/>
        <end position="499"/>
    </location>
</feature>